<dbReference type="InterPro" id="IPR048998">
    <property type="entry name" value="STPR"/>
</dbReference>
<evidence type="ECO:0000259" key="2">
    <source>
        <dbReference type="Pfam" id="PF21107"/>
    </source>
</evidence>
<evidence type="ECO:0000313" key="4">
    <source>
        <dbReference type="Proteomes" id="UP001235939"/>
    </source>
</evidence>
<evidence type="ECO:0000256" key="1">
    <source>
        <dbReference type="SAM" id="MobiDB-lite"/>
    </source>
</evidence>
<dbReference type="EMBL" id="CP092865">
    <property type="protein sequence ID" value="UYV65107.1"/>
    <property type="molecule type" value="Genomic_DNA"/>
</dbReference>
<feature type="compositionally biased region" description="Basic and acidic residues" evidence="1">
    <location>
        <begin position="26"/>
        <end position="35"/>
    </location>
</feature>
<dbReference type="Gene3D" id="3.30.420.10">
    <property type="entry name" value="Ribonuclease H-like superfamily/Ribonuclease H"/>
    <property type="match status" value="1"/>
</dbReference>
<dbReference type="Pfam" id="PF21107">
    <property type="entry name" value="STPRs"/>
    <property type="match status" value="1"/>
</dbReference>
<dbReference type="InterPro" id="IPR052709">
    <property type="entry name" value="Transposase-MT_Hybrid"/>
</dbReference>
<feature type="domain" description="STPR" evidence="2">
    <location>
        <begin position="16"/>
        <end position="71"/>
    </location>
</feature>
<dbReference type="InterPro" id="IPR036397">
    <property type="entry name" value="RNaseH_sf"/>
</dbReference>
<feature type="compositionally biased region" description="Basic and acidic residues" evidence="1">
    <location>
        <begin position="48"/>
        <end position="65"/>
    </location>
</feature>
<feature type="region of interest" description="Disordered" evidence="1">
    <location>
        <begin position="1"/>
        <end position="65"/>
    </location>
</feature>
<keyword evidence="4" id="KW-1185">Reference proteome</keyword>
<organism evidence="3 4">
    <name type="scientific">Cordylochernes scorpioides</name>
    <dbReference type="NCBI Taxonomy" id="51811"/>
    <lineage>
        <taxon>Eukaryota</taxon>
        <taxon>Metazoa</taxon>
        <taxon>Ecdysozoa</taxon>
        <taxon>Arthropoda</taxon>
        <taxon>Chelicerata</taxon>
        <taxon>Arachnida</taxon>
        <taxon>Pseudoscorpiones</taxon>
        <taxon>Cheliferoidea</taxon>
        <taxon>Chernetidae</taxon>
        <taxon>Cordylochernes</taxon>
    </lineage>
</organism>
<name>A0ABY6K9B9_9ARAC</name>
<dbReference type="Proteomes" id="UP001235939">
    <property type="component" value="Chromosome 03"/>
</dbReference>
<evidence type="ECO:0000313" key="3">
    <source>
        <dbReference type="EMBL" id="UYV65107.1"/>
    </source>
</evidence>
<protein>
    <recommendedName>
        <fullName evidence="2">STPR domain-containing protein</fullName>
    </recommendedName>
</protein>
<dbReference type="PANTHER" id="PTHR46060:SF1">
    <property type="entry name" value="MARINER MOS1 TRANSPOSASE-LIKE PROTEIN"/>
    <property type="match status" value="1"/>
</dbReference>
<dbReference type="PANTHER" id="PTHR46060">
    <property type="entry name" value="MARINER MOS1 TRANSPOSASE-LIKE PROTEIN"/>
    <property type="match status" value="1"/>
</dbReference>
<gene>
    <name evidence="3" type="ORF">LAZ67_3003144</name>
</gene>
<proteinExistence type="predicted"/>
<accession>A0ABY6K9B9</accession>
<sequence length="306" mass="35518">MPPKKRKAFGHCQAEAKKRKPQRANETPKERERRLANLRKRFSVSHASETEQQREARLKAKRERATTSRASDHLFIKISLLRHKDGASLECPQTIHTLHIWRNAKLPFPEKGTSYTSCKISDEAVCYMGAVIAYDRPKTYADRNFPQQCLSLISFNPWNIWCHFVTVVESWIHHYTAQYKQQLKKWTGPGERASKKAKTVVSAGKDSQEIILIGYLKMEKKSIFATLLDRLKKELCAKCPSLARKRCFFTTIMLRLIDFQLAPHPSFSIDLAPCDFFLFSYLNKWLEGRTSNEELIDDVNGYFEDL</sequence>
<reference evidence="3 4" key="1">
    <citation type="submission" date="2022-01" db="EMBL/GenBank/DDBJ databases">
        <title>A chromosomal length assembly of Cordylochernes scorpioides.</title>
        <authorList>
            <person name="Zeh D."/>
            <person name="Zeh J."/>
        </authorList>
    </citation>
    <scope>NUCLEOTIDE SEQUENCE [LARGE SCALE GENOMIC DNA]</scope>
    <source>
        <strain evidence="3">IN4F17</strain>
        <tissue evidence="3">Whole Body</tissue>
    </source>
</reference>